<protein>
    <submittedName>
        <fullName evidence="1">Uncharacterized protein</fullName>
    </submittedName>
</protein>
<dbReference type="OrthoDB" id="2627180at2"/>
<dbReference type="RefSeq" id="WP_006036430.1">
    <property type="nucleotide sequence ID" value="NZ_AEDD01000001.1"/>
</dbReference>
<organism evidence="1 2">
    <name type="scientific">Paenibacillus curdlanolyticus YK9</name>
    <dbReference type="NCBI Taxonomy" id="717606"/>
    <lineage>
        <taxon>Bacteria</taxon>
        <taxon>Bacillati</taxon>
        <taxon>Bacillota</taxon>
        <taxon>Bacilli</taxon>
        <taxon>Bacillales</taxon>
        <taxon>Paenibacillaceae</taxon>
        <taxon>Paenibacillus</taxon>
    </lineage>
</organism>
<keyword evidence="2" id="KW-1185">Reference proteome</keyword>
<dbReference type="EMBL" id="AEDD01000001">
    <property type="protein sequence ID" value="EFM12902.1"/>
    <property type="molecule type" value="Genomic_DNA"/>
</dbReference>
<evidence type="ECO:0000313" key="1">
    <source>
        <dbReference type="EMBL" id="EFM12902.1"/>
    </source>
</evidence>
<accession>E0I3N8</accession>
<name>E0I3N8_9BACL</name>
<dbReference type="AlphaFoldDB" id="E0I3N8"/>
<proteinExistence type="predicted"/>
<reference evidence="1 2" key="1">
    <citation type="submission" date="2010-07" db="EMBL/GenBank/DDBJ databases">
        <title>The draft genome of Paenibacillus curdlanolyticus YK9.</title>
        <authorList>
            <consortium name="US DOE Joint Genome Institute (JGI-PGF)"/>
            <person name="Lucas S."/>
            <person name="Copeland A."/>
            <person name="Lapidus A."/>
            <person name="Cheng J.-F."/>
            <person name="Bruce D."/>
            <person name="Goodwin L."/>
            <person name="Pitluck S."/>
            <person name="Land M.L."/>
            <person name="Hauser L."/>
            <person name="Chang Y.-J."/>
            <person name="Jeffries C."/>
            <person name="Anderson I.J."/>
            <person name="Johnson E."/>
            <person name="Loganathan U."/>
            <person name="Mulhopadhyay B."/>
            <person name="Kyrpides N."/>
            <person name="Woyke T.J."/>
        </authorList>
    </citation>
    <scope>NUCLEOTIDE SEQUENCE [LARGE SCALE GENOMIC DNA]</scope>
    <source>
        <strain evidence="1 2">YK9</strain>
    </source>
</reference>
<dbReference type="Proteomes" id="UP000005387">
    <property type="component" value="Unassembled WGS sequence"/>
</dbReference>
<dbReference type="STRING" id="717606.PaecuDRAFT_0413"/>
<evidence type="ECO:0000313" key="2">
    <source>
        <dbReference type="Proteomes" id="UP000005387"/>
    </source>
</evidence>
<gene>
    <name evidence="1" type="ORF">PaecuDRAFT_0413</name>
</gene>
<sequence>MYQGNQQGTTFSQNAQQPYHAGGYVQSHYQGQLSQPSFGQPGVLPGSYQASSHQSYAAPQAYSSTQNFTPASQSLGPVISRVGWQAGPDLHQQPMQHSFTPNQTFNQQASSHSYTAGPVISRYGYQAGPDSFGPVNQSFQQQQHAYQPSIQQAHQPVFYGATATSATHQHPVYQATNAYAEAGPVIQHFGGWESNQR</sequence>